<dbReference type="SUPFAM" id="SSF50156">
    <property type="entry name" value="PDZ domain-like"/>
    <property type="match status" value="2"/>
</dbReference>
<feature type="compositionally biased region" description="Basic and acidic residues" evidence="1">
    <location>
        <begin position="174"/>
        <end position="183"/>
    </location>
</feature>
<feature type="domain" description="PDZ" evidence="2">
    <location>
        <begin position="19"/>
        <end position="115"/>
    </location>
</feature>
<dbReference type="InterPro" id="IPR001478">
    <property type="entry name" value="PDZ"/>
</dbReference>
<dbReference type="EMBL" id="KN553160">
    <property type="protein sequence ID" value="KHJ90315.1"/>
    <property type="molecule type" value="Genomic_DNA"/>
</dbReference>
<name>A0A0B1T4I3_OESDE</name>
<dbReference type="Gene3D" id="2.30.42.10">
    <property type="match status" value="2"/>
</dbReference>
<reference evidence="3 4" key="1">
    <citation type="submission" date="2014-03" db="EMBL/GenBank/DDBJ databases">
        <title>Draft genome of the hookworm Oesophagostomum dentatum.</title>
        <authorList>
            <person name="Mitreva M."/>
        </authorList>
    </citation>
    <scope>NUCLEOTIDE SEQUENCE [LARGE SCALE GENOMIC DNA]</scope>
    <source>
        <strain evidence="3 4">OD-Hann</strain>
    </source>
</reference>
<dbReference type="PANTHER" id="PTHR19964">
    <property type="entry name" value="MULTIPLE PDZ DOMAIN PROTEIN"/>
    <property type="match status" value="1"/>
</dbReference>
<feature type="compositionally biased region" description="Basic and acidic residues" evidence="1">
    <location>
        <begin position="196"/>
        <end position="217"/>
    </location>
</feature>
<organism evidence="3 4">
    <name type="scientific">Oesophagostomum dentatum</name>
    <name type="common">Nodular worm</name>
    <dbReference type="NCBI Taxonomy" id="61180"/>
    <lineage>
        <taxon>Eukaryota</taxon>
        <taxon>Metazoa</taxon>
        <taxon>Ecdysozoa</taxon>
        <taxon>Nematoda</taxon>
        <taxon>Chromadorea</taxon>
        <taxon>Rhabditida</taxon>
        <taxon>Rhabditina</taxon>
        <taxon>Rhabditomorpha</taxon>
        <taxon>Strongyloidea</taxon>
        <taxon>Strongylidae</taxon>
        <taxon>Oesophagostomum</taxon>
    </lineage>
</organism>
<dbReference type="OrthoDB" id="438726at2759"/>
<dbReference type="Proteomes" id="UP000053660">
    <property type="component" value="Unassembled WGS sequence"/>
</dbReference>
<protein>
    <submittedName>
        <fullName evidence="3">PDZ/DHR/GLGF domain protein</fullName>
    </submittedName>
</protein>
<evidence type="ECO:0000313" key="3">
    <source>
        <dbReference type="EMBL" id="KHJ90315.1"/>
    </source>
</evidence>
<dbReference type="InterPro" id="IPR036034">
    <property type="entry name" value="PDZ_sf"/>
</dbReference>
<dbReference type="AlphaFoldDB" id="A0A0B1T4I3"/>
<proteinExistence type="predicted"/>
<dbReference type="Pfam" id="PF00595">
    <property type="entry name" value="PDZ"/>
    <property type="match status" value="2"/>
</dbReference>
<evidence type="ECO:0000256" key="1">
    <source>
        <dbReference type="SAM" id="MobiDB-lite"/>
    </source>
</evidence>
<evidence type="ECO:0000313" key="4">
    <source>
        <dbReference type="Proteomes" id="UP000053660"/>
    </source>
</evidence>
<dbReference type="InterPro" id="IPR051342">
    <property type="entry name" value="PDZ_scaffold"/>
</dbReference>
<dbReference type="PROSITE" id="PS50106">
    <property type="entry name" value="PDZ"/>
    <property type="match status" value="2"/>
</dbReference>
<dbReference type="CDD" id="cd06671">
    <property type="entry name" value="PDZ7_MUPP1-PD6_PATJ-like"/>
    <property type="match status" value="1"/>
</dbReference>
<keyword evidence="4" id="KW-1185">Reference proteome</keyword>
<sequence>MTRTAKQIARSKFWGEARTVVLQREPNKSFGISIVGGRVEVSQKGGLPGTGNTVSGIFIKSVLPNSPAGKSGMMNMGDRVISVNDIDLREATHEQAVNAIKNATNPVRFVLQSLHSFTPQQPSSASNSTIGSTPVEISKPEELPAKAIQEPAAPPATVAQSPKKEPIAEVVEEEPTHEVHENKAATPEKASVSSREGSEKRKSSEKRQPSEEKESPSKKSVKSVKSAKSVTSEQRQKSVEKVEKTSNNEPVRKQDSQQKRDSLGSQEYRKEKSHLLPIKFKNLAKIQRKYGHLPGTVMLVSCERVPEAGLGISLAGNRDREKNSTFVLSVKVQCPLTVRAGDELLEVNGRVLIGHPHVVASSIIRQCCDKGEGLELVVCRRDGSMDDIAVRNAEQPVPVPESEQVGFEVIPGFY</sequence>
<dbReference type="PANTHER" id="PTHR19964:SF92">
    <property type="entry name" value="PATJ HOMOLOG"/>
    <property type="match status" value="1"/>
</dbReference>
<dbReference type="SMART" id="SM00228">
    <property type="entry name" value="PDZ"/>
    <property type="match status" value="2"/>
</dbReference>
<gene>
    <name evidence="3" type="ORF">OESDEN_09843</name>
</gene>
<feature type="compositionally biased region" description="Low complexity" evidence="1">
    <location>
        <begin position="223"/>
        <end position="233"/>
    </location>
</feature>
<feature type="region of interest" description="Disordered" evidence="1">
    <location>
        <begin position="171"/>
        <end position="270"/>
    </location>
</feature>
<feature type="compositionally biased region" description="Basic and acidic residues" evidence="1">
    <location>
        <begin position="234"/>
        <end position="270"/>
    </location>
</feature>
<accession>A0A0B1T4I3</accession>
<feature type="domain" description="PDZ" evidence="2">
    <location>
        <begin position="299"/>
        <end position="366"/>
    </location>
</feature>
<evidence type="ECO:0000259" key="2">
    <source>
        <dbReference type="PROSITE" id="PS50106"/>
    </source>
</evidence>